<evidence type="ECO:0000313" key="4">
    <source>
        <dbReference type="Proteomes" id="UP000044602"/>
    </source>
</evidence>
<evidence type="ECO:0000313" key="3">
    <source>
        <dbReference type="EMBL" id="CRK19628.1"/>
    </source>
</evidence>
<organism evidence="3 4">
    <name type="scientific">Verticillium longisporum</name>
    <name type="common">Verticillium dahliae var. longisporum</name>
    <dbReference type="NCBI Taxonomy" id="100787"/>
    <lineage>
        <taxon>Eukaryota</taxon>
        <taxon>Fungi</taxon>
        <taxon>Dikarya</taxon>
        <taxon>Ascomycota</taxon>
        <taxon>Pezizomycotina</taxon>
        <taxon>Sordariomycetes</taxon>
        <taxon>Hypocreomycetidae</taxon>
        <taxon>Glomerellales</taxon>
        <taxon>Plectosphaerellaceae</taxon>
        <taxon>Verticillium</taxon>
    </lineage>
</organism>
<feature type="compositionally biased region" description="Polar residues" evidence="1">
    <location>
        <begin position="273"/>
        <end position="283"/>
    </location>
</feature>
<feature type="domain" description="C2H2-type" evidence="2">
    <location>
        <begin position="411"/>
        <end position="439"/>
    </location>
</feature>
<dbReference type="Proteomes" id="UP000044602">
    <property type="component" value="Unassembled WGS sequence"/>
</dbReference>
<dbReference type="EMBL" id="CVQH01011001">
    <property type="protein sequence ID" value="CRK19628.1"/>
    <property type="molecule type" value="Genomic_DNA"/>
</dbReference>
<name>A0A0G4LC20_VERLO</name>
<feature type="compositionally biased region" description="Low complexity" evidence="1">
    <location>
        <begin position="112"/>
        <end position="122"/>
    </location>
</feature>
<dbReference type="Gene3D" id="3.30.160.60">
    <property type="entry name" value="Classic Zinc Finger"/>
    <property type="match status" value="1"/>
</dbReference>
<evidence type="ECO:0000259" key="2">
    <source>
        <dbReference type="SMART" id="SM00355"/>
    </source>
</evidence>
<feature type="region of interest" description="Disordered" evidence="1">
    <location>
        <begin position="347"/>
        <end position="370"/>
    </location>
</feature>
<dbReference type="SMART" id="SM00355">
    <property type="entry name" value="ZnF_C2H2"/>
    <property type="match status" value="2"/>
</dbReference>
<feature type="region of interest" description="Disordered" evidence="1">
    <location>
        <begin position="213"/>
        <end position="239"/>
    </location>
</feature>
<feature type="compositionally biased region" description="Basic and acidic residues" evidence="1">
    <location>
        <begin position="133"/>
        <end position="144"/>
    </location>
</feature>
<feature type="region of interest" description="Disordered" evidence="1">
    <location>
        <begin position="29"/>
        <end position="165"/>
    </location>
</feature>
<gene>
    <name evidence="3" type="ORF">BN1708_012691</name>
</gene>
<reference evidence="3 4" key="1">
    <citation type="submission" date="2015-05" db="EMBL/GenBank/DDBJ databases">
        <authorList>
            <person name="Wang D.B."/>
            <person name="Wang M."/>
        </authorList>
    </citation>
    <scope>NUCLEOTIDE SEQUENCE [LARGE SCALE GENOMIC DNA]</scope>
    <source>
        <strain evidence="3">VL1</strain>
    </source>
</reference>
<feature type="region of interest" description="Disordered" evidence="1">
    <location>
        <begin position="267"/>
        <end position="322"/>
    </location>
</feature>
<keyword evidence="4" id="KW-1185">Reference proteome</keyword>
<evidence type="ECO:0000256" key="1">
    <source>
        <dbReference type="SAM" id="MobiDB-lite"/>
    </source>
</evidence>
<protein>
    <recommendedName>
        <fullName evidence="2">C2H2-type domain-containing protein</fullName>
    </recommendedName>
</protein>
<feature type="compositionally biased region" description="Low complexity" evidence="1">
    <location>
        <begin position="82"/>
        <end position="104"/>
    </location>
</feature>
<dbReference type="STRING" id="100787.A0A0G4LC20"/>
<dbReference type="InterPro" id="IPR013087">
    <property type="entry name" value="Znf_C2H2_type"/>
</dbReference>
<feature type="compositionally biased region" description="Pro residues" evidence="1">
    <location>
        <begin position="33"/>
        <end position="45"/>
    </location>
</feature>
<feature type="domain" description="C2H2-type" evidence="2">
    <location>
        <begin position="376"/>
        <end position="402"/>
    </location>
</feature>
<proteinExistence type="predicted"/>
<sequence>MKPASVPARPAEGLKYASAAAAAAANDKIGIAPLPPPPGMSPSPVAPSTVQAKTGAASATSSPATTAAQPAAVEKTEPKAPAPASSSSATETPTASIRATPAPAKAEKSKAASKAATAVEPVEPVRSKRQQRKLAEQAEAEARTTARANGTAHGKTTQEEHEEESIYHLPASLVLLYTTQPARGNMSYYVDYAMGRSVSSDYAYPDVALSPRAIRRTRQPSDSGSSYGRPDSLPSPSISRAVYSYTDYGRDDHGRDDYGQDVYAQDTGAYRNPSHSPASSSHQTADEDTGPARQRRHGRASIQGDSPRGALTNGDDVHSPTNWAHYTYHSTDDGGYWKLRPEYAHTGESPSIPHHKSKSRTANYDSNEGDESTSGYVCMWPGCDAKHFKRQADLQRHYTQRHVSEKVRESWQCDHKKCARSEKGFGRLDHYRDHLRDYHKEDVCKRNSPVDDEWLRSRSYNTRWWRCSRCVIRVEVARHPDHVCPKCQTGCEEQRRDARGLR</sequence>
<feature type="compositionally biased region" description="Low complexity" evidence="1">
    <location>
        <begin position="56"/>
        <end position="73"/>
    </location>
</feature>
<accession>A0A0G4LC20</accession>
<dbReference type="AlphaFoldDB" id="A0A0G4LC20"/>